<keyword evidence="3" id="KW-1185">Reference proteome</keyword>
<dbReference type="Proteomes" id="UP000807306">
    <property type="component" value="Unassembled WGS sequence"/>
</dbReference>
<keyword evidence="1" id="KW-0812">Transmembrane</keyword>
<sequence length="154" mass="17158">MVTLSNVALYVKQDLEALLGGAHELQGLHTQISRSSVDIISTFSRMTDSANDHLEALNRSATEIQERFLAQQQLNLWPWRNIAYRFAGLIIRDSSALLGLEHVAWFQLLVASLSGAWSLVYTTSSLILSLGVVILLATRDLCAKNLIKIIRNPR</sequence>
<comment type="caution">
    <text evidence="2">The sequence shown here is derived from an EMBL/GenBank/DDBJ whole genome shotgun (WGS) entry which is preliminary data.</text>
</comment>
<evidence type="ECO:0000313" key="2">
    <source>
        <dbReference type="EMBL" id="KAF9530053.1"/>
    </source>
</evidence>
<keyword evidence="1" id="KW-0472">Membrane</keyword>
<organism evidence="2 3">
    <name type="scientific">Crepidotus variabilis</name>
    <dbReference type="NCBI Taxonomy" id="179855"/>
    <lineage>
        <taxon>Eukaryota</taxon>
        <taxon>Fungi</taxon>
        <taxon>Dikarya</taxon>
        <taxon>Basidiomycota</taxon>
        <taxon>Agaricomycotina</taxon>
        <taxon>Agaricomycetes</taxon>
        <taxon>Agaricomycetidae</taxon>
        <taxon>Agaricales</taxon>
        <taxon>Agaricineae</taxon>
        <taxon>Crepidotaceae</taxon>
        <taxon>Crepidotus</taxon>
    </lineage>
</organism>
<accession>A0A9P6EJJ5</accession>
<gene>
    <name evidence="2" type="ORF">CPB83DRAFT_198735</name>
</gene>
<dbReference type="EMBL" id="MU157842">
    <property type="protein sequence ID" value="KAF9530053.1"/>
    <property type="molecule type" value="Genomic_DNA"/>
</dbReference>
<proteinExistence type="predicted"/>
<reference evidence="2" key="1">
    <citation type="submission" date="2020-11" db="EMBL/GenBank/DDBJ databases">
        <authorList>
            <consortium name="DOE Joint Genome Institute"/>
            <person name="Ahrendt S."/>
            <person name="Riley R."/>
            <person name="Andreopoulos W."/>
            <person name="Labutti K."/>
            <person name="Pangilinan J."/>
            <person name="Ruiz-Duenas F.J."/>
            <person name="Barrasa J.M."/>
            <person name="Sanchez-Garcia M."/>
            <person name="Camarero S."/>
            <person name="Miyauchi S."/>
            <person name="Serrano A."/>
            <person name="Linde D."/>
            <person name="Babiker R."/>
            <person name="Drula E."/>
            <person name="Ayuso-Fernandez I."/>
            <person name="Pacheco R."/>
            <person name="Padilla G."/>
            <person name="Ferreira P."/>
            <person name="Barriuso J."/>
            <person name="Kellner H."/>
            <person name="Castanera R."/>
            <person name="Alfaro M."/>
            <person name="Ramirez L."/>
            <person name="Pisabarro A.G."/>
            <person name="Kuo A."/>
            <person name="Tritt A."/>
            <person name="Lipzen A."/>
            <person name="He G."/>
            <person name="Yan M."/>
            <person name="Ng V."/>
            <person name="Cullen D."/>
            <person name="Martin F."/>
            <person name="Rosso M.-N."/>
            <person name="Henrissat B."/>
            <person name="Hibbett D."/>
            <person name="Martinez A.T."/>
            <person name="Grigoriev I.V."/>
        </authorList>
    </citation>
    <scope>NUCLEOTIDE SEQUENCE</scope>
    <source>
        <strain evidence="2">CBS 506.95</strain>
    </source>
</reference>
<evidence type="ECO:0000313" key="3">
    <source>
        <dbReference type="Proteomes" id="UP000807306"/>
    </source>
</evidence>
<feature type="transmembrane region" description="Helical" evidence="1">
    <location>
        <begin position="119"/>
        <end position="138"/>
    </location>
</feature>
<protein>
    <submittedName>
        <fullName evidence="2">Uncharacterized protein</fullName>
    </submittedName>
</protein>
<keyword evidence="1" id="KW-1133">Transmembrane helix</keyword>
<dbReference type="AlphaFoldDB" id="A0A9P6EJJ5"/>
<evidence type="ECO:0000256" key="1">
    <source>
        <dbReference type="SAM" id="Phobius"/>
    </source>
</evidence>
<name>A0A9P6EJJ5_9AGAR</name>